<feature type="transmembrane region" description="Helical" evidence="5">
    <location>
        <begin position="163"/>
        <end position="181"/>
    </location>
</feature>
<dbReference type="AlphaFoldDB" id="A0A6B2LJU8"/>
<dbReference type="Pfam" id="PF08551">
    <property type="entry name" value="DUF1751"/>
    <property type="match status" value="1"/>
</dbReference>
<evidence type="ECO:0008006" key="7">
    <source>
        <dbReference type="Google" id="ProtNLM"/>
    </source>
</evidence>
<dbReference type="GO" id="GO:0006890">
    <property type="term" value="P:retrograde vesicle-mediated transport, Golgi to endoplasmic reticulum"/>
    <property type="evidence" value="ECO:0007669"/>
    <property type="project" value="InterPro"/>
</dbReference>
<dbReference type="InterPro" id="IPR013861">
    <property type="entry name" value="TMEM115/Pdh1/Rbl19"/>
</dbReference>
<evidence type="ECO:0000313" key="6">
    <source>
        <dbReference type="EMBL" id="NDV37265.1"/>
    </source>
</evidence>
<sequence>MVVLYGLGFIDTEKFELIPLNIIPPNLYIWTILTAPFYHNPHQYIHLLVNVMVIYYVTPALEKKWGTYEYLNFVFTVNGLTALYSLLILLLIFACTGKVTILATSVSSFLGCSVALLFAYQHLYPEKEWTFKDTFSFKAKHLPWMVLFVCSSLSILLEHSFAILTVSSGGIGIGWFYLRHFQYLPQHPLNKV</sequence>
<keyword evidence="3 5" id="KW-1133">Transmembrane helix</keyword>
<protein>
    <recommendedName>
        <fullName evidence="7">Peptidase S54 rhomboid domain-containing protein</fullName>
    </recommendedName>
</protein>
<keyword evidence="2 5" id="KW-0812">Transmembrane</keyword>
<name>A0A6B2LJU8_9EUKA</name>
<evidence type="ECO:0000256" key="5">
    <source>
        <dbReference type="SAM" id="Phobius"/>
    </source>
</evidence>
<dbReference type="PANTHER" id="PTHR13377:SF3">
    <property type="entry name" value="TRANSMEMBRANE PROTEIN 115"/>
    <property type="match status" value="1"/>
</dbReference>
<feature type="transmembrane region" description="Helical" evidence="5">
    <location>
        <begin position="99"/>
        <end position="120"/>
    </location>
</feature>
<feature type="transmembrane region" description="Helical" evidence="5">
    <location>
        <begin position="73"/>
        <end position="93"/>
    </location>
</feature>
<dbReference type="SUPFAM" id="SSF144091">
    <property type="entry name" value="Rhomboid-like"/>
    <property type="match status" value="1"/>
</dbReference>
<evidence type="ECO:0000256" key="1">
    <source>
        <dbReference type="ARBA" id="ARBA00004141"/>
    </source>
</evidence>
<accession>A0A6B2LJU8</accession>
<dbReference type="Gene3D" id="1.20.1540.10">
    <property type="entry name" value="Rhomboid-like"/>
    <property type="match status" value="1"/>
</dbReference>
<dbReference type="InterPro" id="IPR035952">
    <property type="entry name" value="Rhomboid-like_sf"/>
</dbReference>
<evidence type="ECO:0000256" key="3">
    <source>
        <dbReference type="ARBA" id="ARBA00022989"/>
    </source>
</evidence>
<dbReference type="GO" id="GO:0005794">
    <property type="term" value="C:Golgi apparatus"/>
    <property type="evidence" value="ECO:0007669"/>
    <property type="project" value="TreeGrafter"/>
</dbReference>
<reference evidence="6" key="1">
    <citation type="journal article" date="2020" name="J. Eukaryot. Microbiol.">
        <title>De novo Sequencing, Assembly and Annotation of the Transcriptome for the Free-Living Testate Amoeba Arcella intermedia.</title>
        <authorList>
            <person name="Ribeiro G.M."/>
            <person name="Porfirio-Sousa A.L."/>
            <person name="Maurer-Alcala X.X."/>
            <person name="Katz L.A."/>
            <person name="Lahr D.J.G."/>
        </authorList>
    </citation>
    <scope>NUCLEOTIDE SEQUENCE</scope>
</reference>
<feature type="transmembrane region" description="Helical" evidence="5">
    <location>
        <begin position="44"/>
        <end position="61"/>
    </location>
</feature>
<dbReference type="GO" id="GO:0016020">
    <property type="term" value="C:membrane"/>
    <property type="evidence" value="ECO:0007669"/>
    <property type="project" value="UniProtKB-SubCell"/>
</dbReference>
<comment type="subcellular location">
    <subcellularLocation>
        <location evidence="1">Membrane</location>
        <topology evidence="1">Multi-pass membrane protein</topology>
    </subcellularLocation>
</comment>
<dbReference type="EMBL" id="GIBP01008296">
    <property type="protein sequence ID" value="NDV37265.1"/>
    <property type="molecule type" value="Transcribed_RNA"/>
</dbReference>
<keyword evidence="4 5" id="KW-0472">Membrane</keyword>
<proteinExistence type="predicted"/>
<evidence type="ECO:0000256" key="2">
    <source>
        <dbReference type="ARBA" id="ARBA00022692"/>
    </source>
</evidence>
<organism evidence="6">
    <name type="scientific">Arcella intermedia</name>
    <dbReference type="NCBI Taxonomy" id="1963864"/>
    <lineage>
        <taxon>Eukaryota</taxon>
        <taxon>Amoebozoa</taxon>
        <taxon>Tubulinea</taxon>
        <taxon>Elardia</taxon>
        <taxon>Arcellinida</taxon>
        <taxon>Sphaerothecina</taxon>
        <taxon>Arcellidae</taxon>
        <taxon>Arcella</taxon>
    </lineage>
</organism>
<dbReference type="PANTHER" id="PTHR13377">
    <property type="entry name" value="PLACENTAL PROTEIN 6"/>
    <property type="match status" value="1"/>
</dbReference>
<evidence type="ECO:0000256" key="4">
    <source>
        <dbReference type="ARBA" id="ARBA00023136"/>
    </source>
</evidence>
<dbReference type="SMART" id="SM01160">
    <property type="entry name" value="DUF1751"/>
    <property type="match status" value="1"/>
</dbReference>